<dbReference type="EMBL" id="UNRR01000016">
    <property type="protein sequence ID" value="SYZ78293.1"/>
    <property type="molecule type" value="Genomic_DNA"/>
</dbReference>
<organism evidence="2 3">
    <name type="scientific">Trichococcus shcherbakoviae</name>
    <dbReference type="NCBI Taxonomy" id="2094020"/>
    <lineage>
        <taxon>Bacteria</taxon>
        <taxon>Bacillati</taxon>
        <taxon>Bacillota</taxon>
        <taxon>Bacilli</taxon>
        <taxon>Lactobacillales</taxon>
        <taxon>Carnobacteriaceae</taxon>
        <taxon>Trichococcus</taxon>
    </lineage>
</organism>
<evidence type="ECO:0000313" key="2">
    <source>
        <dbReference type="EMBL" id="SYZ78293.1"/>
    </source>
</evidence>
<feature type="domain" description="PTS EIIA type-2" evidence="1">
    <location>
        <begin position="5"/>
        <end position="152"/>
    </location>
</feature>
<accession>A0A383TDE4</accession>
<dbReference type="AlphaFoldDB" id="A0A383TDE4"/>
<sequence length="153" mass="17330">MSLDLKINDELVFLDLKCDKNEEVLGLLSDQLYKLGYVKEGYREAVLEREKIYPTGLPSLGHKIAIPHADFDLVNKTTIAIGVLDETVTFQSMENVEQPLDIKIVIMLAISEPHGQIEMLQKIVSIIQDESLTERIANSKSKDEIMNVLEYIL</sequence>
<dbReference type="CDD" id="cd00211">
    <property type="entry name" value="PTS_IIA_fru"/>
    <property type="match status" value="1"/>
</dbReference>
<dbReference type="Pfam" id="PF00359">
    <property type="entry name" value="PTS_EIIA_2"/>
    <property type="match status" value="1"/>
</dbReference>
<dbReference type="SUPFAM" id="SSF55804">
    <property type="entry name" value="Phoshotransferase/anion transport protein"/>
    <property type="match status" value="1"/>
</dbReference>
<dbReference type="PANTHER" id="PTHR47738">
    <property type="entry name" value="PTS SYSTEM FRUCTOSE-LIKE EIIA COMPONENT-RELATED"/>
    <property type="match status" value="1"/>
</dbReference>
<dbReference type="PROSITE" id="PS51094">
    <property type="entry name" value="PTS_EIIA_TYPE_2"/>
    <property type="match status" value="1"/>
</dbReference>
<dbReference type="GO" id="GO:0016740">
    <property type="term" value="F:transferase activity"/>
    <property type="evidence" value="ECO:0007669"/>
    <property type="project" value="UniProtKB-KW"/>
</dbReference>
<dbReference type="Proteomes" id="UP000262072">
    <property type="component" value="Unassembled WGS sequence"/>
</dbReference>
<evidence type="ECO:0000313" key="3">
    <source>
        <dbReference type="Proteomes" id="UP000262072"/>
    </source>
</evidence>
<dbReference type="InterPro" id="IPR051541">
    <property type="entry name" value="PTS_SugarTrans_NitroReg"/>
</dbReference>
<evidence type="ECO:0000259" key="1">
    <source>
        <dbReference type="PROSITE" id="PS51094"/>
    </source>
</evidence>
<dbReference type="Gene3D" id="3.40.930.10">
    <property type="entry name" value="Mannitol-specific EII, Chain A"/>
    <property type="match status" value="1"/>
</dbReference>
<protein>
    <submittedName>
        <fullName evidence="2">Phosphotransferase/anion transporter</fullName>
    </submittedName>
</protein>
<keyword evidence="2" id="KW-0808">Transferase</keyword>
<name>A0A383TDE4_9LACT</name>
<dbReference type="InterPro" id="IPR016152">
    <property type="entry name" value="PTrfase/Anion_transptr"/>
</dbReference>
<proteinExistence type="predicted"/>
<gene>
    <name evidence="2" type="ORF">TART1_1077</name>
</gene>
<dbReference type="InterPro" id="IPR002178">
    <property type="entry name" value="PTS_EIIA_type-2_dom"/>
</dbReference>
<reference evidence="3" key="1">
    <citation type="submission" date="2018-05" db="EMBL/GenBank/DDBJ databases">
        <authorList>
            <person name="Strepis N."/>
        </authorList>
    </citation>
    <scope>NUCLEOTIDE SEQUENCE [LARGE SCALE GENOMIC DNA]</scope>
</reference>
<dbReference type="PANTHER" id="PTHR47738:SF3">
    <property type="entry name" value="PHOSPHOTRANSFERASE SYSTEM MANNITOL_FRUCTOSE-SPECIFIC IIA DOMAIN CONTAINING PROTEIN"/>
    <property type="match status" value="1"/>
</dbReference>